<reference evidence="1 2" key="1">
    <citation type="submission" date="2016-11" db="EMBL/GenBank/DDBJ databases">
        <authorList>
            <person name="Jaros S."/>
            <person name="Januszkiewicz K."/>
            <person name="Wedrychowicz H."/>
        </authorList>
    </citation>
    <scope>NUCLEOTIDE SEQUENCE [LARGE SCALE GENOMIC DNA]</scope>
    <source>
        <strain evidence="1 2">DSM 21986</strain>
    </source>
</reference>
<organism evidence="1 2">
    <name type="scientific">Fodinibius roseus</name>
    <dbReference type="NCBI Taxonomy" id="1194090"/>
    <lineage>
        <taxon>Bacteria</taxon>
        <taxon>Pseudomonadati</taxon>
        <taxon>Balneolota</taxon>
        <taxon>Balneolia</taxon>
        <taxon>Balneolales</taxon>
        <taxon>Balneolaceae</taxon>
        <taxon>Fodinibius</taxon>
    </lineage>
</organism>
<name>A0A1M4ZYH4_9BACT</name>
<gene>
    <name evidence="1" type="ORF">SAMN05443144_106173</name>
</gene>
<dbReference type="Proteomes" id="UP000184041">
    <property type="component" value="Unassembled WGS sequence"/>
</dbReference>
<proteinExistence type="predicted"/>
<keyword evidence="2" id="KW-1185">Reference proteome</keyword>
<dbReference type="AlphaFoldDB" id="A0A1M4ZYH4"/>
<accession>A0A1M4ZYH4</accession>
<evidence type="ECO:0000313" key="1">
    <source>
        <dbReference type="EMBL" id="SHF23014.1"/>
    </source>
</evidence>
<sequence>MRRTKTMTMIMKTMINLYLIEAFEKTGFCSRLKPQGGCPRSISPIREDFNRPITPRLTKKNGFAKASYNQLTKLTQSPGSTPGFDCLRLFWFYGERVRYRLFGLLKSNSIVNPAEINKSLLKLRKQCRNYHKGQQRRANQSPDDNLCKR</sequence>
<evidence type="ECO:0000313" key="2">
    <source>
        <dbReference type="Proteomes" id="UP000184041"/>
    </source>
</evidence>
<dbReference type="EMBL" id="FQUS01000006">
    <property type="protein sequence ID" value="SHF23014.1"/>
    <property type="molecule type" value="Genomic_DNA"/>
</dbReference>
<protein>
    <submittedName>
        <fullName evidence="1">Uncharacterized protein</fullName>
    </submittedName>
</protein>